<accession>A0ACB9JVG1</accession>
<keyword evidence="2" id="KW-1185">Reference proteome</keyword>
<sequence>MHPQAKIEDSESSPGFNCYSSASLTSRSIAKVIREEQAAQFHKINDVEDEEFEFSFALSEEDVSVNEIDSRRCTVFPVFNRDLLTNDEVDHENKAKDDEIDVTNQLRKLFVDDPKESSSYSSSEVDELENLPSGTYCVWRPKAEGGSSPVMSKCKKSSSTGSGSKRWRIRYLLRRSNSEGKEPMVLLAPKKADSSKLKRNSGEVLKVAGRWTAQTPVHEQFYVQRRAENEIGKRKSYLLYRKDLVGLFANVNGMGKMLPF</sequence>
<gene>
    <name evidence="1" type="ORF">L1987_05455</name>
</gene>
<organism evidence="1 2">
    <name type="scientific">Smallanthus sonchifolius</name>
    <dbReference type="NCBI Taxonomy" id="185202"/>
    <lineage>
        <taxon>Eukaryota</taxon>
        <taxon>Viridiplantae</taxon>
        <taxon>Streptophyta</taxon>
        <taxon>Embryophyta</taxon>
        <taxon>Tracheophyta</taxon>
        <taxon>Spermatophyta</taxon>
        <taxon>Magnoliopsida</taxon>
        <taxon>eudicotyledons</taxon>
        <taxon>Gunneridae</taxon>
        <taxon>Pentapetalae</taxon>
        <taxon>asterids</taxon>
        <taxon>campanulids</taxon>
        <taxon>Asterales</taxon>
        <taxon>Asteraceae</taxon>
        <taxon>Asteroideae</taxon>
        <taxon>Heliantheae alliance</taxon>
        <taxon>Millerieae</taxon>
        <taxon>Smallanthus</taxon>
    </lineage>
</organism>
<dbReference type="Proteomes" id="UP001056120">
    <property type="component" value="Linkage Group LG02"/>
</dbReference>
<name>A0ACB9JVG1_9ASTR</name>
<evidence type="ECO:0000313" key="1">
    <source>
        <dbReference type="EMBL" id="KAI3824008.1"/>
    </source>
</evidence>
<comment type="caution">
    <text evidence="1">The sequence shown here is derived from an EMBL/GenBank/DDBJ whole genome shotgun (WGS) entry which is preliminary data.</text>
</comment>
<evidence type="ECO:0000313" key="2">
    <source>
        <dbReference type="Proteomes" id="UP001056120"/>
    </source>
</evidence>
<reference evidence="2" key="1">
    <citation type="journal article" date="2022" name="Mol. Ecol. Resour.">
        <title>The genomes of chicory, endive, great burdock and yacon provide insights into Asteraceae palaeo-polyploidization history and plant inulin production.</title>
        <authorList>
            <person name="Fan W."/>
            <person name="Wang S."/>
            <person name="Wang H."/>
            <person name="Wang A."/>
            <person name="Jiang F."/>
            <person name="Liu H."/>
            <person name="Zhao H."/>
            <person name="Xu D."/>
            <person name="Zhang Y."/>
        </authorList>
    </citation>
    <scope>NUCLEOTIDE SEQUENCE [LARGE SCALE GENOMIC DNA]</scope>
    <source>
        <strain evidence="2">cv. Yunnan</strain>
    </source>
</reference>
<protein>
    <submittedName>
        <fullName evidence="1">Uncharacterized protein</fullName>
    </submittedName>
</protein>
<reference evidence="1 2" key="2">
    <citation type="journal article" date="2022" name="Mol. Ecol. Resour.">
        <title>The genomes of chicory, endive, great burdock and yacon provide insights into Asteraceae paleo-polyploidization history and plant inulin production.</title>
        <authorList>
            <person name="Fan W."/>
            <person name="Wang S."/>
            <person name="Wang H."/>
            <person name="Wang A."/>
            <person name="Jiang F."/>
            <person name="Liu H."/>
            <person name="Zhao H."/>
            <person name="Xu D."/>
            <person name="Zhang Y."/>
        </authorList>
    </citation>
    <scope>NUCLEOTIDE SEQUENCE [LARGE SCALE GENOMIC DNA]</scope>
    <source>
        <strain evidence="2">cv. Yunnan</strain>
        <tissue evidence="1">Leaves</tissue>
    </source>
</reference>
<dbReference type="EMBL" id="CM042019">
    <property type="protein sequence ID" value="KAI3824008.1"/>
    <property type="molecule type" value="Genomic_DNA"/>
</dbReference>
<proteinExistence type="predicted"/>